<keyword evidence="3" id="KW-0731">Sigma factor</keyword>
<dbReference type="Gene3D" id="1.10.10.10">
    <property type="entry name" value="Winged helix-like DNA-binding domain superfamily/Winged helix DNA-binding domain"/>
    <property type="match status" value="1"/>
</dbReference>
<keyword evidence="4" id="KW-0804">Transcription</keyword>
<dbReference type="InterPro" id="IPR039425">
    <property type="entry name" value="RNA_pol_sigma-70-like"/>
</dbReference>
<accession>A0A9D7XFD4</accession>
<dbReference type="GO" id="GO:0003677">
    <property type="term" value="F:DNA binding"/>
    <property type="evidence" value="ECO:0007669"/>
    <property type="project" value="InterPro"/>
</dbReference>
<feature type="domain" description="RNA polymerase sigma-70 region 2" evidence="5">
    <location>
        <begin position="33"/>
        <end position="101"/>
    </location>
</feature>
<dbReference type="PANTHER" id="PTHR43133">
    <property type="entry name" value="RNA POLYMERASE ECF-TYPE SIGMA FACTO"/>
    <property type="match status" value="1"/>
</dbReference>
<comment type="similarity">
    <text evidence="1">Belongs to the sigma-70 factor family. ECF subfamily.</text>
</comment>
<comment type="caution">
    <text evidence="7">The sequence shown here is derived from an EMBL/GenBank/DDBJ whole genome shotgun (WGS) entry which is preliminary data.</text>
</comment>
<evidence type="ECO:0000259" key="6">
    <source>
        <dbReference type="Pfam" id="PF08281"/>
    </source>
</evidence>
<gene>
    <name evidence="7" type="ORF">IPP58_00550</name>
</gene>
<dbReference type="InterPro" id="IPR036388">
    <property type="entry name" value="WH-like_DNA-bd_sf"/>
</dbReference>
<dbReference type="CDD" id="cd06171">
    <property type="entry name" value="Sigma70_r4"/>
    <property type="match status" value="1"/>
</dbReference>
<dbReference type="SUPFAM" id="SSF88946">
    <property type="entry name" value="Sigma2 domain of RNA polymerase sigma factors"/>
    <property type="match status" value="1"/>
</dbReference>
<dbReference type="GO" id="GO:0016987">
    <property type="term" value="F:sigma factor activity"/>
    <property type="evidence" value="ECO:0007669"/>
    <property type="project" value="UniProtKB-KW"/>
</dbReference>
<dbReference type="EMBL" id="JADKIO010000002">
    <property type="protein sequence ID" value="MBK9794986.1"/>
    <property type="molecule type" value="Genomic_DNA"/>
</dbReference>
<keyword evidence="2" id="KW-0805">Transcription regulation</keyword>
<evidence type="ECO:0000256" key="1">
    <source>
        <dbReference type="ARBA" id="ARBA00010641"/>
    </source>
</evidence>
<dbReference type="Pfam" id="PF04542">
    <property type="entry name" value="Sigma70_r2"/>
    <property type="match status" value="1"/>
</dbReference>
<dbReference type="AlphaFoldDB" id="A0A9D7XFD4"/>
<evidence type="ECO:0000313" key="8">
    <source>
        <dbReference type="Proteomes" id="UP000886657"/>
    </source>
</evidence>
<dbReference type="InterPro" id="IPR007627">
    <property type="entry name" value="RNA_pol_sigma70_r2"/>
</dbReference>
<dbReference type="Gene3D" id="1.10.1740.10">
    <property type="match status" value="1"/>
</dbReference>
<dbReference type="Pfam" id="PF08281">
    <property type="entry name" value="Sigma70_r4_2"/>
    <property type="match status" value="1"/>
</dbReference>
<evidence type="ECO:0000256" key="2">
    <source>
        <dbReference type="ARBA" id="ARBA00023015"/>
    </source>
</evidence>
<evidence type="ECO:0000256" key="3">
    <source>
        <dbReference type="ARBA" id="ARBA00023082"/>
    </source>
</evidence>
<dbReference type="PANTHER" id="PTHR43133:SF62">
    <property type="entry name" value="RNA POLYMERASE SIGMA FACTOR SIGZ"/>
    <property type="match status" value="1"/>
</dbReference>
<protein>
    <submittedName>
        <fullName evidence="7">RNA polymerase sigma factor</fullName>
    </submittedName>
</protein>
<organism evidence="7 8">
    <name type="scientific">Candidatus Geothrix skivensis</name>
    <dbReference type="NCBI Taxonomy" id="2954439"/>
    <lineage>
        <taxon>Bacteria</taxon>
        <taxon>Pseudomonadati</taxon>
        <taxon>Acidobacteriota</taxon>
        <taxon>Holophagae</taxon>
        <taxon>Holophagales</taxon>
        <taxon>Holophagaceae</taxon>
        <taxon>Geothrix</taxon>
    </lineage>
</organism>
<dbReference type="InterPro" id="IPR013325">
    <property type="entry name" value="RNA_pol_sigma_r2"/>
</dbReference>
<dbReference type="NCBIfam" id="TIGR02937">
    <property type="entry name" value="sigma70-ECF"/>
    <property type="match status" value="1"/>
</dbReference>
<dbReference type="InterPro" id="IPR014284">
    <property type="entry name" value="RNA_pol_sigma-70_dom"/>
</dbReference>
<sequence length="184" mass="20431">MPSTAMDLTLRETQDGELLRLIGGGDQVAFRELYERYAGRLLAYVRAMGRQQVSAEDAVQEVFATLWTKAAQYRPELGAPEAWIFTITRHKVFDIWRAQSRVGGVEVDLETLVDHSTAPDPTLVATLHKALSRLSSDHRKPLLLAYFGGFTYEETARALGIPAGTLKSRIRTALADLRTMLGSP</sequence>
<reference evidence="7" key="1">
    <citation type="submission" date="2020-10" db="EMBL/GenBank/DDBJ databases">
        <title>Connecting structure to function with the recovery of over 1000 high-quality activated sludge metagenome-assembled genomes encoding full-length rRNA genes using long-read sequencing.</title>
        <authorList>
            <person name="Singleton C.M."/>
            <person name="Petriglieri F."/>
            <person name="Kristensen J.M."/>
            <person name="Kirkegaard R.H."/>
            <person name="Michaelsen T.Y."/>
            <person name="Andersen M.H."/>
            <person name="Karst S.M."/>
            <person name="Dueholm M.S."/>
            <person name="Nielsen P.H."/>
            <person name="Albertsen M."/>
        </authorList>
    </citation>
    <scope>NUCLEOTIDE SEQUENCE</scope>
    <source>
        <strain evidence="7">Skiv_18-Q3-R9-52_MAXAC.067</strain>
    </source>
</reference>
<name>A0A9D7XFD4_9BACT</name>
<dbReference type="GO" id="GO:0006352">
    <property type="term" value="P:DNA-templated transcription initiation"/>
    <property type="evidence" value="ECO:0007669"/>
    <property type="project" value="InterPro"/>
</dbReference>
<feature type="domain" description="RNA polymerase sigma factor 70 region 4 type 2" evidence="6">
    <location>
        <begin position="127"/>
        <end position="177"/>
    </location>
</feature>
<evidence type="ECO:0000256" key="4">
    <source>
        <dbReference type="ARBA" id="ARBA00023163"/>
    </source>
</evidence>
<proteinExistence type="inferred from homology"/>
<evidence type="ECO:0000313" key="7">
    <source>
        <dbReference type="EMBL" id="MBK9794986.1"/>
    </source>
</evidence>
<dbReference type="InterPro" id="IPR013249">
    <property type="entry name" value="RNA_pol_sigma70_r4_t2"/>
</dbReference>
<dbReference type="SUPFAM" id="SSF88659">
    <property type="entry name" value="Sigma3 and sigma4 domains of RNA polymerase sigma factors"/>
    <property type="match status" value="1"/>
</dbReference>
<dbReference type="Proteomes" id="UP000886657">
    <property type="component" value="Unassembled WGS sequence"/>
</dbReference>
<evidence type="ECO:0000259" key="5">
    <source>
        <dbReference type="Pfam" id="PF04542"/>
    </source>
</evidence>
<dbReference type="InterPro" id="IPR013324">
    <property type="entry name" value="RNA_pol_sigma_r3/r4-like"/>
</dbReference>